<reference evidence="1 2" key="1">
    <citation type="submission" date="2019-01" db="EMBL/GenBank/DDBJ databases">
        <title>Draft genome sequence of Cellulomonas takizawaensis strain TKZ-21.</title>
        <authorList>
            <person name="Yamamura H."/>
            <person name="Hayashi T."/>
            <person name="Hamada M."/>
            <person name="Serisawa Y."/>
            <person name="Matsuyama K."/>
            <person name="Nakagawa Y."/>
            <person name="Otoguro M."/>
            <person name="Yanagida F."/>
            <person name="Hayakawa M."/>
        </authorList>
    </citation>
    <scope>NUCLEOTIDE SEQUENCE [LARGE SCALE GENOMIC DNA]</scope>
    <source>
        <strain evidence="1 2">NBRC12680</strain>
    </source>
</reference>
<dbReference type="RefSeq" id="WP_130779910.1">
    <property type="nucleotide sequence ID" value="NZ_BIMR01000018.1"/>
</dbReference>
<dbReference type="EMBL" id="BIMR01000018">
    <property type="protein sequence ID" value="GCE75284.1"/>
    <property type="molecule type" value="Genomic_DNA"/>
</dbReference>
<organism evidence="1 2">
    <name type="scientific">Cellulomonas biazotea</name>
    <dbReference type="NCBI Taxonomy" id="1709"/>
    <lineage>
        <taxon>Bacteria</taxon>
        <taxon>Bacillati</taxon>
        <taxon>Actinomycetota</taxon>
        <taxon>Actinomycetes</taxon>
        <taxon>Micrococcales</taxon>
        <taxon>Cellulomonadaceae</taxon>
        <taxon>Cellulomonas</taxon>
    </lineage>
</organism>
<keyword evidence="2" id="KW-1185">Reference proteome</keyword>
<evidence type="ECO:0000313" key="2">
    <source>
        <dbReference type="Proteomes" id="UP000289954"/>
    </source>
</evidence>
<gene>
    <name evidence="1" type="ORF">CBZ_03400</name>
</gene>
<dbReference type="OrthoDB" id="5141690at2"/>
<accession>A0A402DMC7</accession>
<dbReference type="Proteomes" id="UP000289954">
    <property type="component" value="Unassembled WGS sequence"/>
</dbReference>
<proteinExistence type="predicted"/>
<name>A0A402DMC7_9CELL</name>
<evidence type="ECO:0000313" key="1">
    <source>
        <dbReference type="EMBL" id="GCE75284.1"/>
    </source>
</evidence>
<sequence>MLLPDLQSRVRIALTNTIVDQWTLFAPSSGTSRPSARSISFHLGWALRGTIERTWDVDAEYDRSGMVLESSVRLDDGTSRPPHLIVHHRGRLGPEHNLLLVELSTDATGTPGSLDVTTATGVQRRFGYRYGVMLDLRLAEVGTTARVVPHWQWTTLDEGPVTDGLRPVYTDDVLAEITARARGGDAW</sequence>
<dbReference type="AlphaFoldDB" id="A0A402DMC7"/>
<comment type="caution">
    <text evidence="1">The sequence shown here is derived from an EMBL/GenBank/DDBJ whole genome shotgun (WGS) entry which is preliminary data.</text>
</comment>
<protein>
    <submittedName>
        <fullName evidence="1">Uncharacterized protein</fullName>
    </submittedName>
</protein>